<dbReference type="WBParaSite" id="ACRNAN_scaffold860.g24520.t1">
    <property type="protein sequence ID" value="ACRNAN_scaffold860.g24520.t1"/>
    <property type="gene ID" value="ACRNAN_scaffold860.g24520"/>
</dbReference>
<feature type="transmembrane region" description="Helical" evidence="1">
    <location>
        <begin position="60"/>
        <end position="78"/>
    </location>
</feature>
<keyword evidence="1" id="KW-0472">Membrane</keyword>
<reference evidence="3" key="1">
    <citation type="submission" date="2022-11" db="UniProtKB">
        <authorList>
            <consortium name="WormBaseParasite"/>
        </authorList>
    </citation>
    <scope>IDENTIFICATION</scope>
</reference>
<keyword evidence="1" id="KW-0812">Transmembrane</keyword>
<dbReference type="Proteomes" id="UP000887540">
    <property type="component" value="Unplaced"/>
</dbReference>
<keyword evidence="2" id="KW-1185">Reference proteome</keyword>
<sequence>MWGGQVYYNKLNPAGIEFYGNFNIYLQLASIFIYSMFSLIGLIFATLNILLILKGNSMRTAWGYLVLFQASVDFVLLFDMGTFENCVLIE</sequence>
<keyword evidence="1" id="KW-1133">Transmembrane helix</keyword>
<accession>A0A914EKL8</accession>
<evidence type="ECO:0000313" key="2">
    <source>
        <dbReference type="Proteomes" id="UP000887540"/>
    </source>
</evidence>
<protein>
    <submittedName>
        <fullName evidence="3">Uncharacterized protein</fullName>
    </submittedName>
</protein>
<evidence type="ECO:0000256" key="1">
    <source>
        <dbReference type="SAM" id="Phobius"/>
    </source>
</evidence>
<proteinExistence type="predicted"/>
<evidence type="ECO:0000313" key="3">
    <source>
        <dbReference type="WBParaSite" id="ACRNAN_scaffold860.g24520.t1"/>
    </source>
</evidence>
<feature type="transmembrane region" description="Helical" evidence="1">
    <location>
        <begin position="31"/>
        <end position="53"/>
    </location>
</feature>
<organism evidence="2 3">
    <name type="scientific">Acrobeloides nanus</name>
    <dbReference type="NCBI Taxonomy" id="290746"/>
    <lineage>
        <taxon>Eukaryota</taxon>
        <taxon>Metazoa</taxon>
        <taxon>Ecdysozoa</taxon>
        <taxon>Nematoda</taxon>
        <taxon>Chromadorea</taxon>
        <taxon>Rhabditida</taxon>
        <taxon>Tylenchina</taxon>
        <taxon>Cephalobomorpha</taxon>
        <taxon>Cephaloboidea</taxon>
        <taxon>Cephalobidae</taxon>
        <taxon>Acrobeloides</taxon>
    </lineage>
</organism>
<dbReference type="AlphaFoldDB" id="A0A914EKL8"/>
<name>A0A914EKL8_9BILA</name>